<reference evidence="5" key="1">
    <citation type="journal article" date="2019" name="Int. J. Syst. Evol. Microbiol.">
        <title>The Global Catalogue of Microorganisms (GCM) 10K type strain sequencing project: providing services to taxonomists for standard genome sequencing and annotation.</title>
        <authorList>
            <consortium name="The Broad Institute Genomics Platform"/>
            <consortium name="The Broad Institute Genome Sequencing Center for Infectious Disease"/>
            <person name="Wu L."/>
            <person name="Ma J."/>
        </authorList>
    </citation>
    <scope>NUCLEOTIDE SEQUENCE [LARGE SCALE GENOMIC DNA]</scope>
    <source>
        <strain evidence="5">JCM 17110</strain>
    </source>
</reference>
<evidence type="ECO:0000259" key="3">
    <source>
        <dbReference type="Pfam" id="PF16537"/>
    </source>
</evidence>
<evidence type="ECO:0000313" key="5">
    <source>
        <dbReference type="Proteomes" id="UP001500795"/>
    </source>
</evidence>
<feature type="region of interest" description="Disordered" evidence="1">
    <location>
        <begin position="71"/>
        <end position="95"/>
    </location>
</feature>
<keyword evidence="2" id="KW-0812">Transmembrane</keyword>
<keyword evidence="2" id="KW-1133">Transmembrane helix</keyword>
<feature type="region of interest" description="Disordered" evidence="1">
    <location>
        <begin position="11"/>
        <end position="37"/>
    </location>
</feature>
<organism evidence="4 5">
    <name type="scientific">Zobellella aerophila</name>
    <dbReference type="NCBI Taxonomy" id="870480"/>
    <lineage>
        <taxon>Bacteria</taxon>
        <taxon>Pseudomonadati</taxon>
        <taxon>Pseudomonadota</taxon>
        <taxon>Gammaproteobacteria</taxon>
        <taxon>Aeromonadales</taxon>
        <taxon>Aeromonadaceae</taxon>
        <taxon>Zobellella</taxon>
    </lineage>
</organism>
<feature type="compositionally biased region" description="Polar residues" evidence="1">
    <location>
        <begin position="28"/>
        <end position="37"/>
    </location>
</feature>
<keyword evidence="2" id="KW-0472">Membrane</keyword>
<evidence type="ECO:0000256" key="2">
    <source>
        <dbReference type="SAM" id="Phobius"/>
    </source>
</evidence>
<evidence type="ECO:0000256" key="1">
    <source>
        <dbReference type="SAM" id="MobiDB-lite"/>
    </source>
</evidence>
<dbReference type="Proteomes" id="UP001500795">
    <property type="component" value="Unassembled WGS sequence"/>
</dbReference>
<dbReference type="Pfam" id="PF16537">
    <property type="entry name" value="T2SSB"/>
    <property type="match status" value="1"/>
</dbReference>
<dbReference type="EMBL" id="BAABCX010000007">
    <property type="protein sequence ID" value="GAA3550380.1"/>
    <property type="molecule type" value="Genomic_DNA"/>
</dbReference>
<evidence type="ECO:0000313" key="4">
    <source>
        <dbReference type="EMBL" id="GAA3550380.1"/>
    </source>
</evidence>
<keyword evidence="5" id="KW-1185">Reference proteome</keyword>
<sequence>MSYILDALRQSEQQRRRAQPPHIHNLNVAPNDTTTMPTVSRGRRPLVLVLLLFILVVGYGLWGKWLRQQDGISSRPEPPAASTDRPTPAETSQELTQTIPAASIIVAPEAKAASSPSDLSQLKIRLDEPADTHIMVEPLDHPKRGKARPAIIPAEPLITSTIEEPEPALPERVLGTDIIELWQLPTAIQSRLPTLRLSVHIYSANADNRMVNINGRMLREGQSISPGLQLKSITSQGVILSFEGNEFHMRSIGG</sequence>
<feature type="domain" description="Type II secretion system protein GspB C-terminal" evidence="3">
    <location>
        <begin position="192"/>
        <end position="250"/>
    </location>
</feature>
<accession>A0ABP6WGI9</accession>
<gene>
    <name evidence="4" type="ORF">GCM10022394_33170</name>
</gene>
<comment type="caution">
    <text evidence="4">The sequence shown here is derived from an EMBL/GenBank/DDBJ whole genome shotgun (WGS) entry which is preliminary data.</text>
</comment>
<feature type="transmembrane region" description="Helical" evidence="2">
    <location>
        <begin position="46"/>
        <end position="65"/>
    </location>
</feature>
<name>A0ABP6WGI9_9GAMM</name>
<proteinExistence type="predicted"/>
<protein>
    <recommendedName>
        <fullName evidence="3">Type II secretion system protein GspB C-terminal domain-containing protein</fullName>
    </recommendedName>
</protein>
<dbReference type="RefSeq" id="WP_344959955.1">
    <property type="nucleotide sequence ID" value="NZ_BAABCX010000007.1"/>
</dbReference>
<dbReference type="InterPro" id="IPR032389">
    <property type="entry name" value="GspB_C"/>
</dbReference>